<dbReference type="Gene3D" id="1.20.1280.50">
    <property type="match status" value="1"/>
</dbReference>
<dbReference type="Pfam" id="PF12937">
    <property type="entry name" value="F-box-like"/>
    <property type="match status" value="1"/>
</dbReference>
<evidence type="ECO:0000313" key="2">
    <source>
        <dbReference type="EMBL" id="GAT49026.1"/>
    </source>
</evidence>
<name>A0ABQ0LD08_MYCCL</name>
<gene>
    <name evidence="2" type="ORF">MCHLO_06389</name>
</gene>
<dbReference type="SUPFAM" id="SSF81383">
    <property type="entry name" value="F-box domain"/>
    <property type="match status" value="1"/>
</dbReference>
<dbReference type="InterPro" id="IPR032675">
    <property type="entry name" value="LRR_dom_sf"/>
</dbReference>
<sequence length="491" mass="56332">MSQLPPELWLRILHRLPPDAIQHLTLTSQHFRSIAQPLLFEHLVYHPYAVPWVSESVQLVEKDTVDRALARFRFWRQRRIAPGVKSVRVSPWDQRWDDDGTMSHALPYLLRDEFMAGLHTFTGLRRLVLVQFHIPHATMTEFARLQSLQSLELEYCSVHSFDGAAISGSKTTLTNFKIVDELHNRSALTPWLELLNASRIHSLHLEYDLAEWATKSDLDRLPCFPALRSLSLQVARDSLLFESGFDLLASHFPALDALVINGDFRNKFVCEPRGLPAASGVRSLKIDATLIPFFCPMVSVTEVSLWLCTAQSLISSVRGLDLFGIESLSINLDYTAPYTVPNSLDPQEMIEDLNRVLERFPRLQKFEVHLVFDVDVAWGEARNGAHGPTDFFLSLSKLSLPATLRALAIRWDVEIYAWSSSSLEYTADALNPYVLQEKLVEKCPQLEKMWLDAWVYLVDWRRGSGSARLQTLRSTKRQEEEWGRFEDFWRG</sequence>
<accession>A0ABQ0LD08</accession>
<protein>
    <recommendedName>
        <fullName evidence="1">F-box domain-containing protein</fullName>
    </recommendedName>
</protein>
<dbReference type="EMBL" id="DF845226">
    <property type="protein sequence ID" value="GAT49026.1"/>
    <property type="molecule type" value="Genomic_DNA"/>
</dbReference>
<evidence type="ECO:0000313" key="3">
    <source>
        <dbReference type="Proteomes" id="UP000815677"/>
    </source>
</evidence>
<dbReference type="PROSITE" id="PS50181">
    <property type="entry name" value="FBOX"/>
    <property type="match status" value="1"/>
</dbReference>
<feature type="domain" description="F-box" evidence="1">
    <location>
        <begin position="1"/>
        <end position="43"/>
    </location>
</feature>
<reference evidence="2" key="1">
    <citation type="submission" date="2014-09" db="EMBL/GenBank/DDBJ databases">
        <title>Genome sequence of the luminous mushroom Mycena chlorophos for searching fungal bioluminescence genes.</title>
        <authorList>
            <person name="Tanaka Y."/>
            <person name="Kasuga D."/>
            <person name="Oba Y."/>
            <person name="Hase S."/>
            <person name="Sato K."/>
            <person name="Oba Y."/>
            <person name="Sakakibara Y."/>
        </authorList>
    </citation>
    <scope>NUCLEOTIDE SEQUENCE</scope>
</reference>
<dbReference type="InterPro" id="IPR036047">
    <property type="entry name" value="F-box-like_dom_sf"/>
</dbReference>
<organism evidence="2 3">
    <name type="scientific">Mycena chlorophos</name>
    <name type="common">Agaric fungus</name>
    <name type="synonym">Agaricus chlorophos</name>
    <dbReference type="NCBI Taxonomy" id="658473"/>
    <lineage>
        <taxon>Eukaryota</taxon>
        <taxon>Fungi</taxon>
        <taxon>Dikarya</taxon>
        <taxon>Basidiomycota</taxon>
        <taxon>Agaricomycotina</taxon>
        <taxon>Agaricomycetes</taxon>
        <taxon>Agaricomycetidae</taxon>
        <taxon>Agaricales</taxon>
        <taxon>Marasmiineae</taxon>
        <taxon>Mycenaceae</taxon>
        <taxon>Mycena</taxon>
    </lineage>
</organism>
<dbReference type="Proteomes" id="UP000815677">
    <property type="component" value="Unassembled WGS sequence"/>
</dbReference>
<dbReference type="InterPro" id="IPR001810">
    <property type="entry name" value="F-box_dom"/>
</dbReference>
<keyword evidence="3" id="KW-1185">Reference proteome</keyword>
<dbReference type="SUPFAM" id="SSF52047">
    <property type="entry name" value="RNI-like"/>
    <property type="match status" value="1"/>
</dbReference>
<proteinExistence type="predicted"/>
<dbReference type="Gene3D" id="3.80.10.10">
    <property type="entry name" value="Ribonuclease Inhibitor"/>
    <property type="match status" value="1"/>
</dbReference>
<dbReference type="CDD" id="cd09917">
    <property type="entry name" value="F-box_SF"/>
    <property type="match status" value="1"/>
</dbReference>
<evidence type="ECO:0000259" key="1">
    <source>
        <dbReference type="PROSITE" id="PS50181"/>
    </source>
</evidence>